<dbReference type="PANTHER" id="PTHR11079">
    <property type="entry name" value="CYTOSINE DEAMINASE FAMILY MEMBER"/>
    <property type="match status" value="1"/>
</dbReference>
<protein>
    <recommendedName>
        <fullName evidence="2">CMP/dCMP-type deaminase domain-containing protein</fullName>
    </recommendedName>
</protein>
<evidence type="ECO:0000256" key="1">
    <source>
        <dbReference type="SAM" id="MobiDB-lite"/>
    </source>
</evidence>
<organism evidence="3 4">
    <name type="scientific">Lactuca virosa</name>
    <dbReference type="NCBI Taxonomy" id="75947"/>
    <lineage>
        <taxon>Eukaryota</taxon>
        <taxon>Viridiplantae</taxon>
        <taxon>Streptophyta</taxon>
        <taxon>Embryophyta</taxon>
        <taxon>Tracheophyta</taxon>
        <taxon>Spermatophyta</taxon>
        <taxon>Magnoliopsida</taxon>
        <taxon>eudicotyledons</taxon>
        <taxon>Gunneridae</taxon>
        <taxon>Pentapetalae</taxon>
        <taxon>asterids</taxon>
        <taxon>campanulids</taxon>
        <taxon>Asterales</taxon>
        <taxon>Asteraceae</taxon>
        <taxon>Cichorioideae</taxon>
        <taxon>Cichorieae</taxon>
        <taxon>Lactucinae</taxon>
        <taxon>Lactuca</taxon>
    </lineage>
</organism>
<reference evidence="3 4" key="1">
    <citation type="submission" date="2022-01" db="EMBL/GenBank/DDBJ databases">
        <authorList>
            <person name="Xiong W."/>
            <person name="Schranz E."/>
        </authorList>
    </citation>
    <scope>NUCLEOTIDE SEQUENCE [LARGE SCALE GENOMIC DNA]</scope>
</reference>
<evidence type="ECO:0000313" key="3">
    <source>
        <dbReference type="EMBL" id="CAH1428648.1"/>
    </source>
</evidence>
<dbReference type="GO" id="GO:0006152">
    <property type="term" value="P:purine nucleoside catabolic process"/>
    <property type="evidence" value="ECO:0007669"/>
    <property type="project" value="TreeGrafter"/>
</dbReference>
<feature type="domain" description="CMP/dCMP-type deaminase" evidence="2">
    <location>
        <begin position="175"/>
        <end position="278"/>
    </location>
</feature>
<sequence>MAAKGKKSQKKTNRKELVSVKSKKNDDILSESQKKPNRKEFVSVKSKKKDDILSESDIEEEELEEQSVDSDEGGDSGLEISLDGGDTLARDFLDGSDDEAIDAANILIQQEGQDELQLNIKEQPDEFRLPTQEMFPPVELMELIEAFEKPRPITLRINTLKTRRRDLAGVLLNRGINLDPLSKVVEEAYKGVDCGDGGPFGAVVVYPTAHAEVTACKKLNQIELSDCEIYASCEPCPMCFGAIHLSRIKLRYVAGVKDMLDNYFMGEEFPPQHYIVKEASQLHGNANKKKTHGDKG</sequence>
<dbReference type="InterPro" id="IPR002125">
    <property type="entry name" value="CMP_dCMP_dom"/>
</dbReference>
<name>A0AAU9ML62_9ASTR</name>
<dbReference type="GO" id="GO:0008168">
    <property type="term" value="F:methyltransferase activity"/>
    <property type="evidence" value="ECO:0007669"/>
    <property type="project" value="InterPro"/>
</dbReference>
<dbReference type="PROSITE" id="PS51747">
    <property type="entry name" value="CYT_DCMP_DEAMINASES_2"/>
    <property type="match status" value="1"/>
</dbReference>
<dbReference type="InterPro" id="IPR023273">
    <property type="entry name" value="RCMT_NOP2"/>
</dbReference>
<evidence type="ECO:0000259" key="2">
    <source>
        <dbReference type="PROSITE" id="PS51747"/>
    </source>
</evidence>
<keyword evidence="4" id="KW-1185">Reference proteome</keyword>
<dbReference type="InterPro" id="IPR016193">
    <property type="entry name" value="Cytidine_deaminase-like"/>
</dbReference>
<dbReference type="Gene3D" id="3.40.140.10">
    <property type="entry name" value="Cytidine Deaminase, domain 2"/>
    <property type="match status" value="1"/>
</dbReference>
<dbReference type="Pfam" id="PF00383">
    <property type="entry name" value="dCMP_cyt_deam_1"/>
    <property type="match status" value="1"/>
</dbReference>
<proteinExistence type="predicted"/>
<feature type="compositionally biased region" description="Basic and acidic residues" evidence="1">
    <location>
        <begin position="14"/>
        <end position="52"/>
    </location>
</feature>
<dbReference type="Proteomes" id="UP001157418">
    <property type="component" value="Unassembled WGS sequence"/>
</dbReference>
<comment type="caution">
    <text evidence="3">The sequence shown here is derived from an EMBL/GenBank/DDBJ whole genome shotgun (WGS) entry which is preliminary data.</text>
</comment>
<feature type="compositionally biased region" description="Acidic residues" evidence="1">
    <location>
        <begin position="53"/>
        <end position="74"/>
    </location>
</feature>
<dbReference type="Gene3D" id="3.30.70.1170">
    <property type="entry name" value="Sun protein, domain 3"/>
    <property type="match status" value="1"/>
</dbReference>
<dbReference type="AlphaFoldDB" id="A0AAU9ML62"/>
<feature type="region of interest" description="Disordered" evidence="1">
    <location>
        <begin position="1"/>
        <end position="81"/>
    </location>
</feature>
<feature type="compositionally biased region" description="Basic residues" evidence="1">
    <location>
        <begin position="1"/>
        <end position="13"/>
    </location>
</feature>
<gene>
    <name evidence="3" type="ORF">LVIROSA_LOCUS15567</name>
</gene>
<dbReference type="PANTHER" id="PTHR11079:SF161">
    <property type="entry name" value="CMP_DCMP-TYPE DEAMINASE DOMAIN-CONTAINING PROTEIN"/>
    <property type="match status" value="1"/>
</dbReference>
<dbReference type="CDD" id="cd01285">
    <property type="entry name" value="nucleoside_deaminase"/>
    <property type="match status" value="1"/>
</dbReference>
<dbReference type="GO" id="GO:0047974">
    <property type="term" value="F:guanosine deaminase activity"/>
    <property type="evidence" value="ECO:0007669"/>
    <property type="project" value="TreeGrafter"/>
</dbReference>
<dbReference type="SUPFAM" id="SSF53927">
    <property type="entry name" value="Cytidine deaminase-like"/>
    <property type="match status" value="1"/>
</dbReference>
<accession>A0AAU9ML62</accession>
<dbReference type="EMBL" id="CAKMRJ010002223">
    <property type="protein sequence ID" value="CAH1428648.1"/>
    <property type="molecule type" value="Genomic_DNA"/>
</dbReference>
<dbReference type="PRINTS" id="PR02012">
    <property type="entry name" value="RCMTNOP2"/>
</dbReference>
<evidence type="ECO:0000313" key="4">
    <source>
        <dbReference type="Proteomes" id="UP001157418"/>
    </source>
</evidence>